<organism evidence="15 16">
    <name type="scientific">Betta splendens</name>
    <name type="common">Siamese fighting fish</name>
    <dbReference type="NCBI Taxonomy" id="158456"/>
    <lineage>
        <taxon>Eukaryota</taxon>
        <taxon>Metazoa</taxon>
        <taxon>Chordata</taxon>
        <taxon>Craniata</taxon>
        <taxon>Vertebrata</taxon>
        <taxon>Euteleostomi</taxon>
        <taxon>Actinopterygii</taxon>
        <taxon>Neopterygii</taxon>
        <taxon>Teleostei</taxon>
        <taxon>Neoteleostei</taxon>
        <taxon>Acanthomorphata</taxon>
        <taxon>Anabantaria</taxon>
        <taxon>Anabantiformes</taxon>
        <taxon>Anabantoidei</taxon>
        <taxon>Osphronemidae</taxon>
        <taxon>Betta</taxon>
    </lineage>
</organism>
<evidence type="ECO:0000256" key="7">
    <source>
        <dbReference type="ARBA" id="ARBA00023040"/>
    </source>
</evidence>
<dbReference type="PRINTS" id="PR00245">
    <property type="entry name" value="OLFACTORYR"/>
</dbReference>
<evidence type="ECO:0000256" key="2">
    <source>
        <dbReference type="ARBA" id="ARBA00022475"/>
    </source>
</evidence>
<dbReference type="GO" id="GO:0004930">
    <property type="term" value="F:G protein-coupled receptor activity"/>
    <property type="evidence" value="ECO:0007669"/>
    <property type="project" value="UniProtKB-KW"/>
</dbReference>
<dbReference type="KEGG" id="bspl:114868302"/>
<dbReference type="PANTHER" id="PTHR24242:SF359">
    <property type="entry name" value="ODORANT RECEPTOR-RELATED"/>
    <property type="match status" value="1"/>
</dbReference>
<keyword evidence="11" id="KW-0325">Glycoprotein</keyword>
<dbReference type="InterPro" id="IPR050939">
    <property type="entry name" value="Olfactory_GPCR1"/>
</dbReference>
<proteinExistence type="predicted"/>
<dbReference type="InterPro" id="IPR000725">
    <property type="entry name" value="Olfact_rcpt"/>
</dbReference>
<keyword evidence="10" id="KW-0675">Receptor</keyword>
<evidence type="ECO:0000259" key="14">
    <source>
        <dbReference type="PROSITE" id="PS50262"/>
    </source>
</evidence>
<dbReference type="PRINTS" id="PR00237">
    <property type="entry name" value="GPCRRHODOPSN"/>
</dbReference>
<evidence type="ECO:0000256" key="10">
    <source>
        <dbReference type="ARBA" id="ARBA00023170"/>
    </source>
</evidence>
<dbReference type="GeneID" id="114868302"/>
<evidence type="ECO:0000256" key="9">
    <source>
        <dbReference type="ARBA" id="ARBA00023157"/>
    </source>
</evidence>
<dbReference type="GO" id="GO:0004984">
    <property type="term" value="F:olfactory receptor activity"/>
    <property type="evidence" value="ECO:0007669"/>
    <property type="project" value="InterPro"/>
</dbReference>
<feature type="transmembrane region" description="Helical" evidence="13">
    <location>
        <begin position="141"/>
        <end position="163"/>
    </location>
</feature>
<evidence type="ECO:0000256" key="4">
    <source>
        <dbReference type="ARBA" id="ARBA00022692"/>
    </source>
</evidence>
<keyword evidence="3" id="KW-0716">Sensory transduction</keyword>
<evidence type="ECO:0000313" key="15">
    <source>
        <dbReference type="Proteomes" id="UP000515150"/>
    </source>
</evidence>
<keyword evidence="9" id="KW-1015">Disulfide bond</keyword>
<reference evidence="16" key="1">
    <citation type="submission" date="2025-08" db="UniProtKB">
        <authorList>
            <consortium name="RefSeq"/>
        </authorList>
    </citation>
    <scope>IDENTIFICATION</scope>
</reference>
<evidence type="ECO:0000256" key="6">
    <source>
        <dbReference type="ARBA" id="ARBA00022989"/>
    </source>
</evidence>
<dbReference type="SUPFAM" id="SSF81321">
    <property type="entry name" value="Family A G protein-coupled receptor-like"/>
    <property type="match status" value="1"/>
</dbReference>
<keyword evidence="2" id="KW-1003">Cell membrane</keyword>
<keyword evidence="6 13" id="KW-1133">Transmembrane helix</keyword>
<feature type="transmembrane region" description="Helical" evidence="13">
    <location>
        <begin position="25"/>
        <end position="48"/>
    </location>
</feature>
<feature type="transmembrane region" description="Helical" evidence="13">
    <location>
        <begin position="60"/>
        <end position="86"/>
    </location>
</feature>
<evidence type="ECO:0000256" key="1">
    <source>
        <dbReference type="ARBA" id="ARBA00004651"/>
    </source>
</evidence>
<feature type="domain" description="G-protein coupled receptors family 1 profile" evidence="14">
    <location>
        <begin position="41"/>
        <end position="290"/>
    </location>
</feature>
<evidence type="ECO:0000256" key="8">
    <source>
        <dbReference type="ARBA" id="ARBA00023136"/>
    </source>
</evidence>
<dbReference type="Proteomes" id="UP000515150">
    <property type="component" value="Chromosome 13"/>
</dbReference>
<dbReference type="AlphaFoldDB" id="A0A6P7P5J4"/>
<keyword evidence="7" id="KW-0297">G-protein coupled receptor</keyword>
<evidence type="ECO:0000256" key="3">
    <source>
        <dbReference type="ARBA" id="ARBA00022606"/>
    </source>
</evidence>
<evidence type="ECO:0000256" key="13">
    <source>
        <dbReference type="SAM" id="Phobius"/>
    </source>
</evidence>
<comment type="subcellular location">
    <subcellularLocation>
        <location evidence="1">Cell membrane</location>
        <topology evidence="1">Multi-pass membrane protein</topology>
    </subcellularLocation>
</comment>
<keyword evidence="8 13" id="KW-0472">Membrane</keyword>
<feature type="transmembrane region" description="Helical" evidence="13">
    <location>
        <begin position="274"/>
        <end position="292"/>
    </location>
</feature>
<dbReference type="GO" id="GO:0005886">
    <property type="term" value="C:plasma membrane"/>
    <property type="evidence" value="ECO:0007669"/>
    <property type="project" value="UniProtKB-SubCell"/>
</dbReference>
<dbReference type="InterPro" id="IPR000276">
    <property type="entry name" value="GPCR_Rhodpsn"/>
</dbReference>
<dbReference type="Gene3D" id="1.20.1070.10">
    <property type="entry name" value="Rhodopsin 7-helix transmembrane proteins"/>
    <property type="match status" value="1"/>
</dbReference>
<keyword evidence="4 13" id="KW-0812">Transmembrane</keyword>
<feature type="transmembrane region" description="Helical" evidence="13">
    <location>
        <begin position="98"/>
        <end position="120"/>
    </location>
</feature>
<name>A0A6P7P5J4_BETSP</name>
<dbReference type="InterPro" id="IPR017452">
    <property type="entry name" value="GPCR_Rhodpsn_7TM"/>
</dbReference>
<accession>A0A6P7P5J4</accession>
<dbReference type="Pfam" id="PF13853">
    <property type="entry name" value="7tm_4"/>
    <property type="match status" value="1"/>
</dbReference>
<evidence type="ECO:0000313" key="16">
    <source>
        <dbReference type="RefSeq" id="XP_029027596.1"/>
    </source>
</evidence>
<evidence type="ECO:0000256" key="5">
    <source>
        <dbReference type="ARBA" id="ARBA00022725"/>
    </source>
</evidence>
<keyword evidence="12" id="KW-0807">Transducer</keyword>
<dbReference type="PROSITE" id="PS50262">
    <property type="entry name" value="G_PROTEIN_RECEP_F1_2"/>
    <property type="match status" value="1"/>
</dbReference>
<keyword evidence="5" id="KW-0552">Olfaction</keyword>
<keyword evidence="15" id="KW-1185">Reference proteome</keyword>
<dbReference type="RefSeq" id="XP_029027596.1">
    <property type="nucleotide sequence ID" value="XM_029171763.1"/>
</dbReference>
<feature type="transmembrane region" description="Helical" evidence="13">
    <location>
        <begin position="199"/>
        <end position="223"/>
    </location>
</feature>
<dbReference type="PANTHER" id="PTHR24242">
    <property type="entry name" value="G-PROTEIN COUPLED RECEPTOR"/>
    <property type="match status" value="1"/>
</dbReference>
<protein>
    <submittedName>
        <fullName evidence="16">Olfactory receptor 4D11-like</fullName>
    </submittedName>
</protein>
<gene>
    <name evidence="16" type="primary">LOC114868302</name>
</gene>
<evidence type="ECO:0000256" key="11">
    <source>
        <dbReference type="ARBA" id="ARBA00023180"/>
    </source>
</evidence>
<dbReference type="OrthoDB" id="5950740at2759"/>
<sequence>MSSQNASIIVTEFIIGGFEKTNSSLLVGVVILIVYVVTVLANLVNIIFIIYEKNLHKPMYLLICNLAVVDILYTSSASPTVIGVLVAGVKTISYVPCLIQMFALHLAGTMEMFALAVMAFDRLLAISCPFHYHRYLTNARTLVLTYSLWIVASAFVAVFPATVSPLPHCYTVLKYTFCDYAAVIRTTCVDPEYYFNLVAIIYFFILVFTFSFICLSYFGIIFLVKLSSNIDRIKIGSTCLNHLIVVGCFYIPVFIVAFLTRLGVVLTLEARNGLLIGSIFGPSLVNPFVYCYRTKEIKCKISKIFKIFA</sequence>
<feature type="transmembrane region" description="Helical" evidence="13">
    <location>
        <begin position="243"/>
        <end position="268"/>
    </location>
</feature>
<dbReference type="InParanoid" id="A0A6P7P5J4"/>
<evidence type="ECO:0000256" key="12">
    <source>
        <dbReference type="ARBA" id="ARBA00023224"/>
    </source>
</evidence>